<name>A0ACC2DSZ8_DIPCM</name>
<evidence type="ECO:0000313" key="2">
    <source>
        <dbReference type="Proteomes" id="UP001162992"/>
    </source>
</evidence>
<reference evidence="2" key="1">
    <citation type="journal article" date="2024" name="Proc. Natl. Acad. Sci. U.S.A.">
        <title>Extraordinary preservation of gene collinearity over three hundred million years revealed in homosporous lycophytes.</title>
        <authorList>
            <person name="Li C."/>
            <person name="Wickell D."/>
            <person name="Kuo L.Y."/>
            <person name="Chen X."/>
            <person name="Nie B."/>
            <person name="Liao X."/>
            <person name="Peng D."/>
            <person name="Ji J."/>
            <person name="Jenkins J."/>
            <person name="Williams M."/>
            <person name="Shu S."/>
            <person name="Plott C."/>
            <person name="Barry K."/>
            <person name="Rajasekar S."/>
            <person name="Grimwood J."/>
            <person name="Han X."/>
            <person name="Sun S."/>
            <person name="Hou Z."/>
            <person name="He W."/>
            <person name="Dai G."/>
            <person name="Sun C."/>
            <person name="Schmutz J."/>
            <person name="Leebens-Mack J.H."/>
            <person name="Li F.W."/>
            <person name="Wang L."/>
        </authorList>
    </citation>
    <scope>NUCLEOTIDE SEQUENCE [LARGE SCALE GENOMIC DNA]</scope>
    <source>
        <strain evidence="2">cv. PW_Plant_1</strain>
    </source>
</reference>
<protein>
    <submittedName>
        <fullName evidence="1">Uncharacterized protein</fullName>
    </submittedName>
</protein>
<dbReference type="EMBL" id="CM055096">
    <property type="protein sequence ID" value="KAJ7557346.1"/>
    <property type="molecule type" value="Genomic_DNA"/>
</dbReference>
<dbReference type="Proteomes" id="UP001162992">
    <property type="component" value="Chromosome 5"/>
</dbReference>
<sequence>MAAKVGELGRRRLGFSLAAVARQTSAHVRFPPDLKSRIDEFLKDYSLHYIEQKLARVKATITKRNDQELSSNYKLKNQYQDGKKVPRSRYAKRMTLSAKHRPEYEKEETAGYVASLMPATYASVYRVLSEVRCRLPNFQPVRVLDFGSGPGTAIWALREVWPGVVQRAHLVEISPDMTDACATLLQGVQNAPRTKSYESLRHVCGRVQGENLRHDLVICSHSLGELPSMVHRMAALRLLWSLTHDILVIIEPGTPHGSALVRRIRHRVLMWEAKKVRRLNKGLYISRAKRTMVQKEPDVQEGRKTPGSFVVSPCAHDGVCPMDKTRECCFFSLGLDKTLESNLVDQGFSYVILRRGSRPRIHWPLDELSEILSDAKLKHAVVDSNTKTCEILAEEYSPDLGGGWARIVRPPEKHDNMINLEICCASNQDGTEGQICDLQMSKYERSSLSDLANVVEWGDLWPCSTPQKAV</sequence>
<gene>
    <name evidence="1" type="ORF">O6H91_05G123000</name>
</gene>
<evidence type="ECO:0000313" key="1">
    <source>
        <dbReference type="EMBL" id="KAJ7557346.1"/>
    </source>
</evidence>
<proteinExistence type="predicted"/>
<keyword evidence="2" id="KW-1185">Reference proteome</keyword>
<accession>A0ACC2DSZ8</accession>
<organism evidence="1 2">
    <name type="scientific">Diphasiastrum complanatum</name>
    <name type="common">Issler's clubmoss</name>
    <name type="synonym">Lycopodium complanatum</name>
    <dbReference type="NCBI Taxonomy" id="34168"/>
    <lineage>
        <taxon>Eukaryota</taxon>
        <taxon>Viridiplantae</taxon>
        <taxon>Streptophyta</taxon>
        <taxon>Embryophyta</taxon>
        <taxon>Tracheophyta</taxon>
        <taxon>Lycopodiopsida</taxon>
        <taxon>Lycopodiales</taxon>
        <taxon>Lycopodiaceae</taxon>
        <taxon>Lycopodioideae</taxon>
        <taxon>Diphasiastrum</taxon>
    </lineage>
</organism>
<comment type="caution">
    <text evidence="1">The sequence shown here is derived from an EMBL/GenBank/DDBJ whole genome shotgun (WGS) entry which is preliminary data.</text>
</comment>